<keyword evidence="2 7" id="KW-0813">Transport</keyword>
<dbReference type="AlphaFoldDB" id="A0A5M9ZDA4"/>
<keyword evidence="6 7" id="KW-0472">Membrane</keyword>
<dbReference type="InterPro" id="IPR000515">
    <property type="entry name" value="MetI-like"/>
</dbReference>
<dbReference type="Pfam" id="PF00528">
    <property type="entry name" value="BPD_transp_1"/>
    <property type="match status" value="1"/>
</dbReference>
<evidence type="ECO:0000256" key="3">
    <source>
        <dbReference type="ARBA" id="ARBA00022475"/>
    </source>
</evidence>
<comment type="subcellular location">
    <subcellularLocation>
        <location evidence="1 7">Cell membrane</location>
        <topology evidence="1 7">Multi-pass membrane protein</topology>
    </subcellularLocation>
</comment>
<evidence type="ECO:0000256" key="7">
    <source>
        <dbReference type="RuleBase" id="RU363032"/>
    </source>
</evidence>
<evidence type="ECO:0000313" key="10">
    <source>
        <dbReference type="Proteomes" id="UP000326060"/>
    </source>
</evidence>
<dbReference type="PANTHER" id="PTHR30193">
    <property type="entry name" value="ABC TRANSPORTER PERMEASE PROTEIN"/>
    <property type="match status" value="1"/>
</dbReference>
<organism evidence="9 10">
    <name type="scientific">Bifidobacterium callitrichos</name>
    <dbReference type="NCBI Taxonomy" id="762209"/>
    <lineage>
        <taxon>Bacteria</taxon>
        <taxon>Bacillati</taxon>
        <taxon>Actinomycetota</taxon>
        <taxon>Actinomycetes</taxon>
        <taxon>Bifidobacteriales</taxon>
        <taxon>Bifidobacteriaceae</taxon>
        <taxon>Bifidobacterium</taxon>
    </lineage>
</organism>
<sequence>MTTSSSAASAKATKPAARAARKRVSAFSDRKVDRAFYWMAVPAAIIFAIFLYVPFLQGVMYSFTNSQGYGDYDFIGIKNYIALFQDDRVGHAYLFTFLIAIAITVLINVIAMFIAVALNGKIAFKNGFRAIFFVPYTLSVLVIGYVFKYIFMNPLPELGKALGIDWLSQSLITSEQYSWVPIVFLAVWQGVAYSVLLYLAGLQTIDDEIYEAAALDGVNAWQKFWKITFPLIGPFFTINLVLSMKNALGTFDQVVALTDGGPNSATETVTYLIWKGGLTGGEYAYQTANAVLFFIVLAIIAFIQLKFFGSKEKV</sequence>
<keyword evidence="5 7" id="KW-1133">Transmembrane helix</keyword>
<dbReference type="CDD" id="cd06261">
    <property type="entry name" value="TM_PBP2"/>
    <property type="match status" value="1"/>
</dbReference>
<dbReference type="InterPro" id="IPR035906">
    <property type="entry name" value="MetI-like_sf"/>
</dbReference>
<evidence type="ECO:0000256" key="2">
    <source>
        <dbReference type="ARBA" id="ARBA00022448"/>
    </source>
</evidence>
<keyword evidence="3" id="KW-1003">Cell membrane</keyword>
<evidence type="ECO:0000256" key="6">
    <source>
        <dbReference type="ARBA" id="ARBA00023136"/>
    </source>
</evidence>
<comment type="similarity">
    <text evidence="7">Belongs to the binding-protein-dependent transport system permease family.</text>
</comment>
<proteinExistence type="inferred from homology"/>
<keyword evidence="4 7" id="KW-0812">Transmembrane</keyword>
<dbReference type="InterPro" id="IPR051393">
    <property type="entry name" value="ABC_transporter_permease"/>
</dbReference>
<dbReference type="EMBL" id="RZJP01000002">
    <property type="protein sequence ID" value="KAA8816621.1"/>
    <property type="molecule type" value="Genomic_DNA"/>
</dbReference>
<gene>
    <name evidence="9" type="ORF">EMB92_07055</name>
</gene>
<feature type="transmembrane region" description="Helical" evidence="7">
    <location>
        <begin position="223"/>
        <end position="242"/>
    </location>
</feature>
<name>A0A5M9ZDA4_9BIFI</name>
<feature type="transmembrane region" description="Helical" evidence="7">
    <location>
        <begin position="179"/>
        <end position="202"/>
    </location>
</feature>
<dbReference type="Proteomes" id="UP000326060">
    <property type="component" value="Unassembled WGS sequence"/>
</dbReference>
<protein>
    <submittedName>
        <fullName evidence="9">Sugar ABC transporter permease</fullName>
    </submittedName>
</protein>
<evidence type="ECO:0000256" key="4">
    <source>
        <dbReference type="ARBA" id="ARBA00022692"/>
    </source>
</evidence>
<accession>A0A5M9ZDA4</accession>
<dbReference type="PROSITE" id="PS50928">
    <property type="entry name" value="ABC_TM1"/>
    <property type="match status" value="1"/>
</dbReference>
<dbReference type="PANTHER" id="PTHR30193:SF37">
    <property type="entry name" value="INNER MEMBRANE ABC TRANSPORTER PERMEASE PROTEIN YCJO"/>
    <property type="match status" value="1"/>
</dbReference>
<feature type="transmembrane region" description="Helical" evidence="7">
    <location>
        <begin position="92"/>
        <end position="118"/>
    </location>
</feature>
<evidence type="ECO:0000313" key="9">
    <source>
        <dbReference type="EMBL" id="KAA8816621.1"/>
    </source>
</evidence>
<evidence type="ECO:0000259" key="8">
    <source>
        <dbReference type="PROSITE" id="PS50928"/>
    </source>
</evidence>
<dbReference type="RefSeq" id="WP_150394264.1">
    <property type="nucleotide sequence ID" value="NZ_RZJP01000002.1"/>
</dbReference>
<evidence type="ECO:0000256" key="5">
    <source>
        <dbReference type="ARBA" id="ARBA00022989"/>
    </source>
</evidence>
<reference evidence="9 10" key="1">
    <citation type="journal article" date="2019" name="Syst. Appl. Microbiol.">
        <title>Characterization of Bifidobacterium species in feaces of the Egyptian fruit bat: Description of B. vespertilionis sp. nov. and B. rousetti sp. nov.</title>
        <authorList>
            <person name="Modesto M."/>
            <person name="Satti M."/>
            <person name="Watanabe K."/>
            <person name="Puglisi E."/>
            <person name="Morelli L."/>
            <person name="Huang C.-H."/>
            <person name="Liou J.-S."/>
            <person name="Miyashita M."/>
            <person name="Tamura T."/>
            <person name="Saito S."/>
            <person name="Mori K."/>
            <person name="Huang L."/>
            <person name="Sciavilla P."/>
            <person name="Sandri C."/>
            <person name="Spiezio C."/>
            <person name="Vitali F."/>
            <person name="Cavalieri D."/>
            <person name="Perpetuini G."/>
            <person name="Tofalo R."/>
            <person name="Bonetti A."/>
            <person name="Arita M."/>
            <person name="Mattarelli P."/>
        </authorList>
    </citation>
    <scope>NUCLEOTIDE SEQUENCE [LARGE SCALE GENOMIC DNA]</scope>
    <source>
        <strain evidence="9 10">RST27</strain>
    </source>
</reference>
<feature type="transmembrane region" description="Helical" evidence="7">
    <location>
        <begin position="130"/>
        <end position="151"/>
    </location>
</feature>
<dbReference type="Gene3D" id="1.10.3720.10">
    <property type="entry name" value="MetI-like"/>
    <property type="match status" value="1"/>
</dbReference>
<evidence type="ECO:0000256" key="1">
    <source>
        <dbReference type="ARBA" id="ARBA00004651"/>
    </source>
</evidence>
<feature type="domain" description="ABC transmembrane type-1" evidence="8">
    <location>
        <begin position="93"/>
        <end position="304"/>
    </location>
</feature>
<dbReference type="GO" id="GO:0055085">
    <property type="term" value="P:transmembrane transport"/>
    <property type="evidence" value="ECO:0007669"/>
    <property type="project" value="InterPro"/>
</dbReference>
<comment type="caution">
    <text evidence="9">The sequence shown here is derived from an EMBL/GenBank/DDBJ whole genome shotgun (WGS) entry which is preliminary data.</text>
</comment>
<feature type="transmembrane region" description="Helical" evidence="7">
    <location>
        <begin position="35"/>
        <end position="55"/>
    </location>
</feature>
<dbReference type="GO" id="GO:0005886">
    <property type="term" value="C:plasma membrane"/>
    <property type="evidence" value="ECO:0007669"/>
    <property type="project" value="UniProtKB-SubCell"/>
</dbReference>
<feature type="transmembrane region" description="Helical" evidence="7">
    <location>
        <begin position="283"/>
        <end position="303"/>
    </location>
</feature>
<dbReference type="SUPFAM" id="SSF161098">
    <property type="entry name" value="MetI-like"/>
    <property type="match status" value="1"/>
</dbReference>